<evidence type="ECO:0000313" key="2">
    <source>
        <dbReference type="EMBL" id="KAH9312028.1"/>
    </source>
</evidence>
<feature type="region of interest" description="Disordered" evidence="1">
    <location>
        <begin position="44"/>
        <end position="92"/>
    </location>
</feature>
<accession>A0AA38FZ86</accession>
<name>A0AA38FZ86_TAXCH</name>
<protein>
    <submittedName>
        <fullName evidence="2">Uncharacterized protein</fullName>
    </submittedName>
</protein>
<feature type="non-terminal residue" evidence="2">
    <location>
        <position position="92"/>
    </location>
</feature>
<dbReference type="AlphaFoldDB" id="A0AA38FZ86"/>
<feature type="compositionally biased region" description="Polar residues" evidence="1">
    <location>
        <begin position="80"/>
        <end position="92"/>
    </location>
</feature>
<feature type="non-terminal residue" evidence="2">
    <location>
        <position position="1"/>
    </location>
</feature>
<organism evidence="2 3">
    <name type="scientific">Taxus chinensis</name>
    <name type="common">Chinese yew</name>
    <name type="synonym">Taxus wallichiana var. chinensis</name>
    <dbReference type="NCBI Taxonomy" id="29808"/>
    <lineage>
        <taxon>Eukaryota</taxon>
        <taxon>Viridiplantae</taxon>
        <taxon>Streptophyta</taxon>
        <taxon>Embryophyta</taxon>
        <taxon>Tracheophyta</taxon>
        <taxon>Spermatophyta</taxon>
        <taxon>Pinopsida</taxon>
        <taxon>Pinidae</taxon>
        <taxon>Conifers II</taxon>
        <taxon>Cupressales</taxon>
        <taxon>Taxaceae</taxon>
        <taxon>Taxus</taxon>
    </lineage>
</organism>
<comment type="caution">
    <text evidence="2">The sequence shown here is derived from an EMBL/GenBank/DDBJ whole genome shotgun (WGS) entry which is preliminary data.</text>
</comment>
<sequence length="92" mass="10147">SAHQDWTFIENFHGYLDLPSSGYGSDDDLSSMEETKFTDTISYEGPPTLCDDSSSHTESIGSTSNDEDYAPSYDVESTTEDSSSHYLTIIES</sequence>
<reference evidence="2 3" key="1">
    <citation type="journal article" date="2021" name="Nat. Plants">
        <title>The Taxus genome provides insights into paclitaxel biosynthesis.</title>
        <authorList>
            <person name="Xiong X."/>
            <person name="Gou J."/>
            <person name="Liao Q."/>
            <person name="Li Y."/>
            <person name="Zhou Q."/>
            <person name="Bi G."/>
            <person name="Li C."/>
            <person name="Du R."/>
            <person name="Wang X."/>
            <person name="Sun T."/>
            <person name="Guo L."/>
            <person name="Liang H."/>
            <person name="Lu P."/>
            <person name="Wu Y."/>
            <person name="Zhang Z."/>
            <person name="Ro D.K."/>
            <person name="Shang Y."/>
            <person name="Huang S."/>
            <person name="Yan J."/>
        </authorList>
    </citation>
    <scope>NUCLEOTIDE SEQUENCE [LARGE SCALE GENOMIC DNA]</scope>
    <source>
        <strain evidence="2">Ta-2019</strain>
    </source>
</reference>
<keyword evidence="3" id="KW-1185">Reference proteome</keyword>
<dbReference type="EMBL" id="JAHRHJ020000006">
    <property type="protein sequence ID" value="KAH9312028.1"/>
    <property type="molecule type" value="Genomic_DNA"/>
</dbReference>
<evidence type="ECO:0000313" key="3">
    <source>
        <dbReference type="Proteomes" id="UP000824469"/>
    </source>
</evidence>
<evidence type="ECO:0000256" key="1">
    <source>
        <dbReference type="SAM" id="MobiDB-lite"/>
    </source>
</evidence>
<proteinExistence type="predicted"/>
<gene>
    <name evidence="2" type="ORF">KI387_027063</name>
</gene>
<dbReference type="Proteomes" id="UP000824469">
    <property type="component" value="Unassembled WGS sequence"/>
</dbReference>